<keyword evidence="4" id="KW-0812">Transmembrane</keyword>
<dbReference type="PATRIC" id="fig|1579979.3.peg.335"/>
<dbReference type="Proteomes" id="UP000066624">
    <property type="component" value="Chromosome"/>
</dbReference>
<dbReference type="EMBL" id="CP012154">
    <property type="protein sequence ID" value="AKS40714.1"/>
    <property type="molecule type" value="Genomic_DNA"/>
</dbReference>
<evidence type="ECO:0000259" key="7">
    <source>
        <dbReference type="Pfam" id="PF02687"/>
    </source>
</evidence>
<reference evidence="9 10" key="1">
    <citation type="submission" date="2015-07" db="EMBL/GenBank/DDBJ databases">
        <authorList>
            <person name="Noorani M."/>
        </authorList>
    </citation>
    <scope>NUCLEOTIDE SEQUENCE [LARGE SCALE GENOMIC DNA]</scope>
    <source>
        <strain evidence="9 10">KCTC 42284</strain>
    </source>
</reference>
<feature type="domain" description="ABC3 transporter permease C-terminal" evidence="7">
    <location>
        <begin position="285"/>
        <end position="397"/>
    </location>
</feature>
<evidence type="ECO:0000256" key="2">
    <source>
        <dbReference type="ARBA" id="ARBA00005236"/>
    </source>
</evidence>
<comment type="similarity">
    <text evidence="2">Belongs to the ABC-4 integral membrane protein family. LolC/E subfamily.</text>
</comment>
<comment type="subcellular location">
    <subcellularLocation>
        <location evidence="1">Cell membrane</location>
        <topology evidence="1">Multi-pass membrane protein</topology>
    </subcellularLocation>
</comment>
<dbReference type="AlphaFoldDB" id="A0A0K0XSP2"/>
<dbReference type="KEGG" id="wma:WM2015_331"/>
<dbReference type="PANTHER" id="PTHR30489">
    <property type="entry name" value="LIPOPROTEIN-RELEASING SYSTEM TRANSMEMBRANE PROTEIN LOLE"/>
    <property type="match status" value="1"/>
</dbReference>
<evidence type="ECO:0000313" key="10">
    <source>
        <dbReference type="Proteomes" id="UP000066624"/>
    </source>
</evidence>
<dbReference type="GO" id="GO:0044874">
    <property type="term" value="P:lipoprotein localization to outer membrane"/>
    <property type="evidence" value="ECO:0007669"/>
    <property type="project" value="TreeGrafter"/>
</dbReference>
<evidence type="ECO:0000256" key="3">
    <source>
        <dbReference type="ARBA" id="ARBA00022475"/>
    </source>
</evidence>
<keyword evidence="10" id="KW-1185">Reference proteome</keyword>
<dbReference type="STRING" id="1579979.WM2015_331"/>
<feature type="domain" description="MacB-like periplasmic core" evidence="8">
    <location>
        <begin position="23"/>
        <end position="253"/>
    </location>
</feature>
<keyword evidence="3" id="KW-1003">Cell membrane</keyword>
<dbReference type="RefSeq" id="WP_049724404.1">
    <property type="nucleotide sequence ID" value="NZ_CP012154.1"/>
</dbReference>
<dbReference type="Pfam" id="PF02687">
    <property type="entry name" value="FtsX"/>
    <property type="match status" value="1"/>
</dbReference>
<evidence type="ECO:0000313" key="9">
    <source>
        <dbReference type="EMBL" id="AKS40714.1"/>
    </source>
</evidence>
<evidence type="ECO:0000256" key="4">
    <source>
        <dbReference type="ARBA" id="ARBA00022692"/>
    </source>
</evidence>
<dbReference type="GO" id="GO:0098797">
    <property type="term" value="C:plasma membrane protein complex"/>
    <property type="evidence" value="ECO:0007669"/>
    <property type="project" value="TreeGrafter"/>
</dbReference>
<evidence type="ECO:0000259" key="8">
    <source>
        <dbReference type="Pfam" id="PF12704"/>
    </source>
</evidence>
<accession>A0A0K0XSP2</accession>
<dbReference type="InterPro" id="IPR025857">
    <property type="entry name" value="MacB_PCD"/>
</dbReference>
<evidence type="ECO:0000256" key="1">
    <source>
        <dbReference type="ARBA" id="ARBA00004651"/>
    </source>
</evidence>
<keyword evidence="6" id="KW-0472">Membrane</keyword>
<gene>
    <name evidence="9" type="ORF">WM2015_331</name>
</gene>
<dbReference type="Pfam" id="PF12704">
    <property type="entry name" value="MacB_PCD"/>
    <property type="match status" value="1"/>
</dbReference>
<proteinExistence type="inferred from homology"/>
<keyword evidence="5" id="KW-1133">Transmembrane helix</keyword>
<dbReference type="PANTHER" id="PTHR30489:SF0">
    <property type="entry name" value="LIPOPROTEIN-RELEASING SYSTEM TRANSMEMBRANE PROTEIN LOLE"/>
    <property type="match status" value="1"/>
</dbReference>
<protein>
    <submittedName>
        <fullName evidence="9">Membrane protein</fullName>
    </submittedName>
</protein>
<evidence type="ECO:0000256" key="5">
    <source>
        <dbReference type="ARBA" id="ARBA00022989"/>
    </source>
</evidence>
<dbReference type="InterPro" id="IPR003838">
    <property type="entry name" value="ABC3_permease_C"/>
</dbReference>
<organism evidence="9 10">
    <name type="scientific">Wenzhouxiangella marina</name>
    <dbReference type="NCBI Taxonomy" id="1579979"/>
    <lineage>
        <taxon>Bacteria</taxon>
        <taxon>Pseudomonadati</taxon>
        <taxon>Pseudomonadota</taxon>
        <taxon>Gammaproteobacteria</taxon>
        <taxon>Chromatiales</taxon>
        <taxon>Wenzhouxiangellaceae</taxon>
        <taxon>Wenzhouxiangella</taxon>
    </lineage>
</organism>
<dbReference type="InterPro" id="IPR051447">
    <property type="entry name" value="Lipoprotein-release_system"/>
</dbReference>
<name>A0A0K0XSP2_9GAMM</name>
<sequence length="404" mass="43457">MLRKFWTEWTIALHFLKDGRAQTLMIITGVAVGVSVVVFITALIQGLQSNIIDRTLGTQAHIRLLPPEEINLRAPIDPDAVLLVQEIPRAQRLRSIDNWQALEDLLDGLPDLSAVSPVVSGPAFARRGEALESVALVGIDLPRYRRIIPIEDSLSSGALRVGAGDAMIGQELADKLGLSVGDKLRIDTGQQNTTVVNVAGIFEFGVRDLDERFVYLDLRQAQSLLDLPGGVTVIDLTVEDIFDAEAIGRQLEALIGLDAESWMETNAQLMNALSAQSLSTNLIKIFVGLSVAFGIASVLSISVVQRTREIGILRATGASRQQILRVFLIEGAIFGLLGSLPGTLVAYGLVWVFNSFGPGLFYIPVPGSLVLTSVTLATLTGLLAAALPSRRAAQLDPVEAIRDV</sequence>
<evidence type="ECO:0000256" key="6">
    <source>
        <dbReference type="ARBA" id="ARBA00023136"/>
    </source>
</evidence>